<evidence type="ECO:0000256" key="7">
    <source>
        <dbReference type="ARBA" id="ARBA00023078"/>
    </source>
</evidence>
<dbReference type="EMBL" id="KT179205">
    <property type="protein sequence ID" value="AKZ24505.1"/>
    <property type="molecule type" value="Genomic_DNA"/>
</dbReference>
<evidence type="ECO:0000256" key="8">
    <source>
        <dbReference type="ARBA" id="ARBA00023136"/>
    </source>
</evidence>
<evidence type="ECO:0000313" key="11">
    <source>
        <dbReference type="EMBL" id="AKZ24505.1"/>
    </source>
</evidence>
<name>A0A0K1ZEP3_9LAMI</name>
<dbReference type="HAMAP" id="MF_00437">
    <property type="entry name" value="Ycf4"/>
    <property type="match status" value="1"/>
</dbReference>
<dbReference type="InterPro" id="IPR003359">
    <property type="entry name" value="PSI_Ycf4_assembly"/>
</dbReference>
<evidence type="ECO:0000256" key="5">
    <source>
        <dbReference type="ARBA" id="ARBA00022692"/>
    </source>
</evidence>
<evidence type="ECO:0000256" key="10">
    <source>
        <dbReference type="HAMAP-Rule" id="MF_00437"/>
    </source>
</evidence>
<geneLocation type="plastid" evidence="11"/>
<keyword evidence="8 10" id="KW-0472">Membrane</keyword>
<dbReference type="AlphaFoldDB" id="A0A0K1ZEP3"/>
<evidence type="ECO:0000256" key="2">
    <source>
        <dbReference type="ARBA" id="ARBA00008198"/>
    </source>
</evidence>
<keyword evidence="6 10" id="KW-1133">Transmembrane helix</keyword>
<comment type="subcellular location">
    <subcellularLocation>
        <location evidence="10">Cellular thylakoid membrane</location>
        <topology evidence="10">Multi-pass membrane protein</topology>
    </subcellularLocation>
    <subcellularLocation>
        <location evidence="9">Plastid thylakoid membrane</location>
        <topology evidence="9">Multi-pass membrane protein</topology>
    </subcellularLocation>
</comment>
<keyword evidence="5 10" id="KW-0812">Transmembrane</keyword>
<evidence type="ECO:0000256" key="6">
    <source>
        <dbReference type="ARBA" id="ARBA00022989"/>
    </source>
</evidence>
<protein>
    <recommendedName>
        <fullName evidence="3 10">Photosystem I assembly protein Ycf4</fullName>
    </recommendedName>
</protein>
<comment type="function">
    <text evidence="1 10">Seems to be required for the assembly of the photosystem I complex.</text>
</comment>
<evidence type="ECO:0000256" key="9">
    <source>
        <dbReference type="ARBA" id="ARBA00046286"/>
    </source>
</evidence>
<feature type="transmembrane region" description="Helical" evidence="10">
    <location>
        <begin position="64"/>
        <end position="88"/>
    </location>
</feature>
<feature type="transmembrane region" description="Helical" evidence="10">
    <location>
        <begin position="21"/>
        <end position="44"/>
    </location>
</feature>
<reference evidence="11" key="1">
    <citation type="journal article" date="2015" name="Biodivers Data J">
        <title>Biodiversity assessment among two Nebraska prairies: a comparison between traditional and phylogenetic diversity indices.</title>
        <authorList>
            <person name="Aust S.K."/>
            <person name="Ahrendsen D.L."/>
            <person name="Kellar P.R."/>
        </authorList>
    </citation>
    <scope>NUCLEOTIDE SEQUENCE</scope>
</reference>
<keyword evidence="11" id="KW-0934">Plastid</keyword>
<gene>
    <name evidence="10 11" type="primary">ycf4</name>
</gene>
<keyword evidence="4 10" id="KW-0602">Photosynthesis</keyword>
<accession>A0A0K1ZEP3</accession>
<dbReference type="Pfam" id="PF02392">
    <property type="entry name" value="Ycf4"/>
    <property type="match status" value="1"/>
</dbReference>
<organism evidence="11">
    <name type="scientific">Verbena hastata</name>
    <name type="common">American blue vervain</name>
    <dbReference type="NCBI Taxonomy" id="443381"/>
    <lineage>
        <taxon>Eukaryota</taxon>
        <taxon>Viridiplantae</taxon>
        <taxon>Streptophyta</taxon>
        <taxon>Embryophyta</taxon>
        <taxon>Tracheophyta</taxon>
        <taxon>Spermatophyta</taxon>
        <taxon>Magnoliopsida</taxon>
        <taxon>eudicotyledons</taxon>
        <taxon>Gunneridae</taxon>
        <taxon>Pentapetalae</taxon>
        <taxon>asterids</taxon>
        <taxon>lamiids</taxon>
        <taxon>Lamiales</taxon>
        <taxon>Verbenaceae</taxon>
        <taxon>Verbeneae</taxon>
        <taxon>Verbena</taxon>
    </lineage>
</organism>
<evidence type="ECO:0000256" key="3">
    <source>
        <dbReference type="ARBA" id="ARBA00015395"/>
    </source>
</evidence>
<dbReference type="GO" id="GO:0055035">
    <property type="term" value="C:plastid thylakoid membrane"/>
    <property type="evidence" value="ECO:0007669"/>
    <property type="project" value="UniProtKB-SubCell"/>
</dbReference>
<proteinExistence type="inferred from homology"/>
<evidence type="ECO:0000256" key="1">
    <source>
        <dbReference type="ARBA" id="ARBA00002862"/>
    </source>
</evidence>
<dbReference type="PANTHER" id="PTHR33288">
    <property type="match status" value="1"/>
</dbReference>
<comment type="similarity">
    <text evidence="2 10">Belongs to the Ycf4 family.</text>
</comment>
<evidence type="ECO:0000256" key="4">
    <source>
        <dbReference type="ARBA" id="ARBA00022531"/>
    </source>
</evidence>
<sequence>MSWRSEDIWIELLRGSRKLSNFFWALIVFLGSLGFLLVGLSSYLGRHLVAFDPSQEIPFFPQGLVMYFYGIAGLFISSYLWCTISWNVGSGYDRFDRKEGIVCIFRWGFPGKNRRIFLRFLIKDIQSVRIEVKEGISARRVLYMDIRGWGDIPLTPTDENLTPREIEQKAAELAYFLRVPIEVF</sequence>
<dbReference type="GO" id="GO:0015979">
    <property type="term" value="P:photosynthesis"/>
    <property type="evidence" value="ECO:0007669"/>
    <property type="project" value="UniProtKB-UniRule"/>
</dbReference>
<keyword evidence="7 10" id="KW-0793">Thylakoid</keyword>
<dbReference type="GO" id="GO:0009522">
    <property type="term" value="C:photosystem I"/>
    <property type="evidence" value="ECO:0007669"/>
    <property type="project" value="InterPro"/>
</dbReference>
<dbReference type="PANTHER" id="PTHR33288:SF4">
    <property type="entry name" value="PHOTOSYSTEM I ASSEMBLY PROTEIN YCF4"/>
    <property type="match status" value="1"/>
</dbReference>